<dbReference type="PANTHER" id="PTHR20857:SF15">
    <property type="entry name" value="THIAMINE-PHOSPHATE SYNTHASE"/>
    <property type="match status" value="1"/>
</dbReference>
<evidence type="ECO:0000259" key="11">
    <source>
        <dbReference type="Pfam" id="PF02581"/>
    </source>
</evidence>
<dbReference type="GO" id="GO:0005737">
    <property type="term" value="C:cytoplasm"/>
    <property type="evidence" value="ECO:0007669"/>
    <property type="project" value="TreeGrafter"/>
</dbReference>
<evidence type="ECO:0000256" key="6">
    <source>
        <dbReference type="ARBA" id="ARBA00022842"/>
    </source>
</evidence>
<gene>
    <name evidence="12" type="ORF">MNBD_UNCLBAC01-1499</name>
</gene>
<dbReference type="Pfam" id="PF02581">
    <property type="entry name" value="TMP-TENI"/>
    <property type="match status" value="1"/>
</dbReference>
<accession>A0A3B1DRU6</accession>
<dbReference type="GO" id="GO:0009229">
    <property type="term" value="P:thiamine diphosphate biosynthetic process"/>
    <property type="evidence" value="ECO:0007669"/>
    <property type="project" value="UniProtKB-UniPathway"/>
</dbReference>
<protein>
    <recommendedName>
        <fullName evidence="3">thiamine phosphate synthase</fullName>
        <ecNumber evidence="3">2.5.1.3</ecNumber>
    </recommendedName>
</protein>
<evidence type="ECO:0000256" key="8">
    <source>
        <dbReference type="ARBA" id="ARBA00047334"/>
    </source>
</evidence>
<name>A0A3B1DRU6_9ZZZZ</name>
<keyword evidence="4 12" id="KW-0808">Transferase</keyword>
<reference evidence="12" key="1">
    <citation type="submission" date="2018-06" db="EMBL/GenBank/DDBJ databases">
        <authorList>
            <person name="Zhirakovskaya E."/>
        </authorList>
    </citation>
    <scope>NUCLEOTIDE SEQUENCE</scope>
</reference>
<keyword evidence="6" id="KW-0460">Magnesium</keyword>
<dbReference type="GO" id="GO:0046872">
    <property type="term" value="F:metal ion binding"/>
    <property type="evidence" value="ECO:0007669"/>
    <property type="project" value="UniProtKB-KW"/>
</dbReference>
<feature type="domain" description="Thiamine phosphate synthase/TenI" evidence="11">
    <location>
        <begin position="13"/>
        <end position="192"/>
    </location>
</feature>
<dbReference type="Gene3D" id="3.20.20.70">
    <property type="entry name" value="Aldolase class I"/>
    <property type="match status" value="1"/>
</dbReference>
<evidence type="ECO:0000256" key="5">
    <source>
        <dbReference type="ARBA" id="ARBA00022723"/>
    </source>
</evidence>
<evidence type="ECO:0000256" key="7">
    <source>
        <dbReference type="ARBA" id="ARBA00022977"/>
    </source>
</evidence>
<dbReference type="CDD" id="cd00564">
    <property type="entry name" value="TMP_TenI"/>
    <property type="match status" value="1"/>
</dbReference>
<dbReference type="SUPFAM" id="SSF51391">
    <property type="entry name" value="Thiamin phosphate synthase"/>
    <property type="match status" value="1"/>
</dbReference>
<comment type="catalytic activity">
    <reaction evidence="9">
        <text>2-(2-carboxy-4-methylthiazol-5-yl)ethyl phosphate + 4-amino-2-methyl-5-(diphosphooxymethyl)pyrimidine + 2 H(+) = thiamine phosphate + CO2 + diphosphate</text>
        <dbReference type="Rhea" id="RHEA:47848"/>
        <dbReference type="ChEBI" id="CHEBI:15378"/>
        <dbReference type="ChEBI" id="CHEBI:16526"/>
        <dbReference type="ChEBI" id="CHEBI:33019"/>
        <dbReference type="ChEBI" id="CHEBI:37575"/>
        <dbReference type="ChEBI" id="CHEBI:57841"/>
        <dbReference type="ChEBI" id="CHEBI:62890"/>
        <dbReference type="EC" id="2.5.1.3"/>
    </reaction>
</comment>
<comment type="pathway">
    <text evidence="2">Cofactor biosynthesis; thiamine diphosphate biosynthesis; thiamine phosphate from 4-amino-2-methyl-5-diphosphomethylpyrimidine and 4-methyl-5-(2-phosphoethyl)-thiazole: step 1/1.</text>
</comment>
<evidence type="ECO:0000256" key="1">
    <source>
        <dbReference type="ARBA" id="ARBA00001946"/>
    </source>
</evidence>
<evidence type="ECO:0000256" key="2">
    <source>
        <dbReference type="ARBA" id="ARBA00005165"/>
    </source>
</evidence>
<dbReference type="NCBIfam" id="TIGR00693">
    <property type="entry name" value="thiE"/>
    <property type="match status" value="1"/>
</dbReference>
<dbReference type="FunFam" id="3.20.20.70:FF:000096">
    <property type="entry name" value="Thiamine-phosphate synthase"/>
    <property type="match status" value="1"/>
</dbReference>
<proteinExistence type="inferred from homology"/>
<evidence type="ECO:0000256" key="4">
    <source>
        <dbReference type="ARBA" id="ARBA00022679"/>
    </source>
</evidence>
<sequence>MVWNKKLLKQCKLYLILDAQVHDYATLLNVAKKSIVAGVDIIQLRDKFGSAKDILKFSEKILYFTQGRAFYIINDRVDLALASGVDGVHLGQDDLPIIMARKIVGKKICLGVSCQTLGQAKKAQEQGADYIGFGSVFKTLTKPNRHPMDLKLLARVYKQIRIPVFPIGGIDLMNLSRLQEIGIKRVAVCRAISTAKNIREATMSLRERLDERS</sequence>
<evidence type="ECO:0000256" key="3">
    <source>
        <dbReference type="ARBA" id="ARBA00012830"/>
    </source>
</evidence>
<comment type="catalytic activity">
    <reaction evidence="8">
        <text>4-methyl-5-(2-phosphooxyethyl)-thiazole + 4-amino-2-methyl-5-(diphosphooxymethyl)pyrimidine + H(+) = thiamine phosphate + diphosphate</text>
        <dbReference type="Rhea" id="RHEA:22328"/>
        <dbReference type="ChEBI" id="CHEBI:15378"/>
        <dbReference type="ChEBI" id="CHEBI:33019"/>
        <dbReference type="ChEBI" id="CHEBI:37575"/>
        <dbReference type="ChEBI" id="CHEBI:57841"/>
        <dbReference type="ChEBI" id="CHEBI:58296"/>
        <dbReference type="EC" id="2.5.1.3"/>
    </reaction>
</comment>
<dbReference type="InterPro" id="IPR034291">
    <property type="entry name" value="TMP_synthase"/>
</dbReference>
<dbReference type="AlphaFoldDB" id="A0A3B1DRU6"/>
<dbReference type="PANTHER" id="PTHR20857">
    <property type="entry name" value="THIAMINE-PHOSPHATE PYROPHOSPHORYLASE"/>
    <property type="match status" value="1"/>
</dbReference>
<evidence type="ECO:0000256" key="10">
    <source>
        <dbReference type="ARBA" id="ARBA00047883"/>
    </source>
</evidence>
<keyword evidence="5" id="KW-0479">Metal-binding</keyword>
<dbReference type="EMBL" id="UOGJ01000137">
    <property type="protein sequence ID" value="VAX37790.1"/>
    <property type="molecule type" value="Genomic_DNA"/>
</dbReference>
<dbReference type="InterPro" id="IPR013785">
    <property type="entry name" value="Aldolase_TIM"/>
</dbReference>
<dbReference type="HAMAP" id="MF_00097">
    <property type="entry name" value="TMP_synthase"/>
    <property type="match status" value="1"/>
</dbReference>
<organism evidence="12">
    <name type="scientific">hydrothermal vent metagenome</name>
    <dbReference type="NCBI Taxonomy" id="652676"/>
    <lineage>
        <taxon>unclassified sequences</taxon>
        <taxon>metagenomes</taxon>
        <taxon>ecological metagenomes</taxon>
    </lineage>
</organism>
<dbReference type="GO" id="GO:0004789">
    <property type="term" value="F:thiamine-phosphate diphosphorylase activity"/>
    <property type="evidence" value="ECO:0007669"/>
    <property type="project" value="UniProtKB-EC"/>
</dbReference>
<dbReference type="InterPro" id="IPR022998">
    <property type="entry name" value="ThiamineP_synth_TenI"/>
</dbReference>
<dbReference type="GO" id="GO:0009228">
    <property type="term" value="P:thiamine biosynthetic process"/>
    <property type="evidence" value="ECO:0007669"/>
    <property type="project" value="UniProtKB-KW"/>
</dbReference>
<dbReference type="EC" id="2.5.1.3" evidence="3"/>
<dbReference type="UniPathway" id="UPA00060">
    <property type="reaction ID" value="UER00141"/>
</dbReference>
<comment type="cofactor">
    <cofactor evidence="1">
        <name>Mg(2+)</name>
        <dbReference type="ChEBI" id="CHEBI:18420"/>
    </cofactor>
</comment>
<keyword evidence="7" id="KW-0784">Thiamine biosynthesis</keyword>
<dbReference type="InterPro" id="IPR036206">
    <property type="entry name" value="ThiamineP_synth_sf"/>
</dbReference>
<comment type="catalytic activity">
    <reaction evidence="10">
        <text>2-[(2R,5Z)-2-carboxy-4-methylthiazol-5(2H)-ylidene]ethyl phosphate + 4-amino-2-methyl-5-(diphosphooxymethyl)pyrimidine + 2 H(+) = thiamine phosphate + CO2 + diphosphate</text>
        <dbReference type="Rhea" id="RHEA:47844"/>
        <dbReference type="ChEBI" id="CHEBI:15378"/>
        <dbReference type="ChEBI" id="CHEBI:16526"/>
        <dbReference type="ChEBI" id="CHEBI:33019"/>
        <dbReference type="ChEBI" id="CHEBI:37575"/>
        <dbReference type="ChEBI" id="CHEBI:57841"/>
        <dbReference type="ChEBI" id="CHEBI:62899"/>
        <dbReference type="EC" id="2.5.1.3"/>
    </reaction>
</comment>
<evidence type="ECO:0000313" key="12">
    <source>
        <dbReference type="EMBL" id="VAX37790.1"/>
    </source>
</evidence>
<evidence type="ECO:0000256" key="9">
    <source>
        <dbReference type="ARBA" id="ARBA00047851"/>
    </source>
</evidence>